<sequence>MSSPAFIKDDHAPESAPGSSPASINADPEAAPSPGPETHVDTTNDGEIENVEDSKPDLLDAQNQSAPQSPSADPPLPDEPLPDQRQPSSSPEPGLIDEDDAVDPAAPPLPAEPLPQQQPQDDGWMPHFNTTDSTWWFYNRFTGVWQRENPRVAVDAAPGTLPSAAAAAPAIITPETADKSTLSNPESVAGGYNPAIHGSYDENAWYAQNARAAATAHLAPTPLAAEGGDPAAAAAYASAAQFNRWTGQWQTPDQGVERHTDEAKSKRQMNAYFDVDAAANQHDGRSLKAERAGKKPTKTELKAFKEKRRARKEEKRRAWLRD</sequence>
<evidence type="ECO:0000313" key="3">
    <source>
        <dbReference type="Proteomes" id="UP001270362"/>
    </source>
</evidence>
<reference evidence="2" key="2">
    <citation type="submission" date="2023-06" db="EMBL/GenBank/DDBJ databases">
        <authorList>
            <consortium name="Lawrence Berkeley National Laboratory"/>
            <person name="Haridas S."/>
            <person name="Hensen N."/>
            <person name="Bonometti L."/>
            <person name="Westerberg I."/>
            <person name="Brannstrom I.O."/>
            <person name="Guillou S."/>
            <person name="Cros-Aarteil S."/>
            <person name="Calhoun S."/>
            <person name="Kuo A."/>
            <person name="Mondo S."/>
            <person name="Pangilinan J."/>
            <person name="Riley R."/>
            <person name="Labutti K."/>
            <person name="Andreopoulos B."/>
            <person name="Lipzen A."/>
            <person name="Chen C."/>
            <person name="Yanf M."/>
            <person name="Daum C."/>
            <person name="Ng V."/>
            <person name="Clum A."/>
            <person name="Steindorff A."/>
            <person name="Ohm R."/>
            <person name="Martin F."/>
            <person name="Silar P."/>
            <person name="Natvig D."/>
            <person name="Lalanne C."/>
            <person name="Gautier V."/>
            <person name="Ament-Velasquez S.L."/>
            <person name="Kruys A."/>
            <person name="Hutchinson M.I."/>
            <person name="Powell A.J."/>
            <person name="Barry K."/>
            <person name="Miller A.N."/>
            <person name="Grigoriev I.V."/>
            <person name="Debuchy R."/>
            <person name="Gladieux P."/>
            <person name="Thoren M.H."/>
            <person name="Johannesson H."/>
        </authorList>
    </citation>
    <scope>NUCLEOTIDE SEQUENCE</scope>
    <source>
        <strain evidence="2">CBS 314.62</strain>
    </source>
</reference>
<evidence type="ECO:0000313" key="2">
    <source>
        <dbReference type="EMBL" id="KAK3692928.1"/>
    </source>
</evidence>
<feature type="compositionally biased region" description="Basic and acidic residues" evidence="1">
    <location>
        <begin position="282"/>
        <end position="304"/>
    </location>
</feature>
<keyword evidence="3" id="KW-1185">Reference proteome</keyword>
<evidence type="ECO:0000256" key="1">
    <source>
        <dbReference type="SAM" id="MobiDB-lite"/>
    </source>
</evidence>
<proteinExistence type="predicted"/>
<evidence type="ECO:0008006" key="4">
    <source>
        <dbReference type="Google" id="ProtNLM"/>
    </source>
</evidence>
<dbReference type="Proteomes" id="UP001270362">
    <property type="component" value="Unassembled WGS sequence"/>
</dbReference>
<reference evidence="2" key="1">
    <citation type="journal article" date="2023" name="Mol. Phylogenet. Evol.">
        <title>Genome-scale phylogeny and comparative genomics of the fungal order Sordariales.</title>
        <authorList>
            <person name="Hensen N."/>
            <person name="Bonometti L."/>
            <person name="Westerberg I."/>
            <person name="Brannstrom I.O."/>
            <person name="Guillou S."/>
            <person name="Cros-Aarteil S."/>
            <person name="Calhoun S."/>
            <person name="Haridas S."/>
            <person name="Kuo A."/>
            <person name="Mondo S."/>
            <person name="Pangilinan J."/>
            <person name="Riley R."/>
            <person name="LaButti K."/>
            <person name="Andreopoulos B."/>
            <person name="Lipzen A."/>
            <person name="Chen C."/>
            <person name="Yan M."/>
            <person name="Daum C."/>
            <person name="Ng V."/>
            <person name="Clum A."/>
            <person name="Steindorff A."/>
            <person name="Ohm R.A."/>
            <person name="Martin F."/>
            <person name="Silar P."/>
            <person name="Natvig D.O."/>
            <person name="Lalanne C."/>
            <person name="Gautier V."/>
            <person name="Ament-Velasquez S.L."/>
            <person name="Kruys A."/>
            <person name="Hutchinson M.I."/>
            <person name="Powell A.J."/>
            <person name="Barry K."/>
            <person name="Miller A.N."/>
            <person name="Grigoriev I.V."/>
            <person name="Debuchy R."/>
            <person name="Gladieux P."/>
            <person name="Hiltunen Thoren M."/>
            <person name="Johannesson H."/>
        </authorList>
    </citation>
    <scope>NUCLEOTIDE SEQUENCE</scope>
    <source>
        <strain evidence="2">CBS 314.62</strain>
    </source>
</reference>
<accession>A0AAE0XGI1</accession>
<dbReference type="AlphaFoldDB" id="A0AAE0XGI1"/>
<comment type="caution">
    <text evidence="2">The sequence shown here is derived from an EMBL/GenBank/DDBJ whole genome shotgun (WGS) entry which is preliminary data.</text>
</comment>
<organism evidence="2 3">
    <name type="scientific">Podospora appendiculata</name>
    <dbReference type="NCBI Taxonomy" id="314037"/>
    <lineage>
        <taxon>Eukaryota</taxon>
        <taxon>Fungi</taxon>
        <taxon>Dikarya</taxon>
        <taxon>Ascomycota</taxon>
        <taxon>Pezizomycotina</taxon>
        <taxon>Sordariomycetes</taxon>
        <taxon>Sordariomycetidae</taxon>
        <taxon>Sordariales</taxon>
        <taxon>Podosporaceae</taxon>
        <taxon>Podospora</taxon>
    </lineage>
</organism>
<feature type="compositionally biased region" description="Low complexity" evidence="1">
    <location>
        <begin position="60"/>
        <end position="71"/>
    </location>
</feature>
<dbReference type="EMBL" id="JAULSO010000001">
    <property type="protein sequence ID" value="KAK3692928.1"/>
    <property type="molecule type" value="Genomic_DNA"/>
</dbReference>
<protein>
    <recommendedName>
        <fullName evidence="4">WW domain-containing protein</fullName>
    </recommendedName>
</protein>
<feature type="region of interest" description="Disordered" evidence="1">
    <location>
        <begin position="1"/>
        <end position="128"/>
    </location>
</feature>
<feature type="compositionally biased region" description="Basic and acidic residues" evidence="1">
    <location>
        <begin position="311"/>
        <end position="322"/>
    </location>
</feature>
<feature type="compositionally biased region" description="Low complexity" evidence="1">
    <location>
        <begin position="14"/>
        <end position="23"/>
    </location>
</feature>
<name>A0AAE0XGI1_9PEZI</name>
<gene>
    <name evidence="2" type="ORF">B0T22DRAFT_495909</name>
</gene>
<feature type="region of interest" description="Disordered" evidence="1">
    <location>
        <begin position="277"/>
        <end position="322"/>
    </location>
</feature>